<gene>
    <name evidence="1" type="ORF">ACFYG5_01385</name>
</gene>
<sequence length="159" mass="18060">MQKAANFTRNTASKCVTARIMRGREMHAQNFSLVEHKTWAAAERAAAAWIKTVKPDLPPPVPIKNRMTKRNTSGIVGVQLKHSVRKGWHHYAWQAFWPQKPGGICFGIVKYGDDRAFVCAAIARRLESADRNVVEQEYHRIKGTAEYRAILRRKALVPP</sequence>
<proteinExistence type="predicted"/>
<dbReference type="EMBL" id="CP170721">
    <property type="protein sequence ID" value="XIA18818.1"/>
    <property type="molecule type" value="Genomic_DNA"/>
</dbReference>
<reference evidence="1" key="1">
    <citation type="submission" date="2024-10" db="EMBL/GenBank/DDBJ databases">
        <authorList>
            <person name="Lesea H.P."/>
            <person name="Kuehl J.V."/>
            <person name="Chandonia J.-M."/>
        </authorList>
    </citation>
    <scope>NUCLEOTIDE SEQUENCE</scope>
    <source>
        <strain evidence="1">FW102-FHT14D07</strain>
    </source>
</reference>
<protein>
    <recommendedName>
        <fullName evidence="2">AP2 domain-containing protein</fullName>
    </recommendedName>
</protein>
<organism evidence="1">
    <name type="scientific">Rhodanobacter sp. FW102-FHT14D07</name>
    <dbReference type="NCBI Taxonomy" id="3351462"/>
    <lineage>
        <taxon>Bacteria</taxon>
        <taxon>Pseudomonadati</taxon>
        <taxon>Pseudomonadota</taxon>
        <taxon>Gammaproteobacteria</taxon>
        <taxon>Lysobacterales</taxon>
        <taxon>Rhodanobacteraceae</taxon>
        <taxon>Rhodanobacter</taxon>
    </lineage>
</organism>
<name>A0AB74UVX1_9GAMM</name>
<dbReference type="RefSeq" id="WP_395119996.1">
    <property type="nucleotide sequence ID" value="NZ_CP170721.1"/>
</dbReference>
<dbReference type="AlphaFoldDB" id="A0AB74UVX1"/>
<evidence type="ECO:0000313" key="1">
    <source>
        <dbReference type="EMBL" id="XIA18818.1"/>
    </source>
</evidence>
<evidence type="ECO:0008006" key="2">
    <source>
        <dbReference type="Google" id="ProtNLM"/>
    </source>
</evidence>
<accession>A0AB74UVX1</accession>